<dbReference type="Gene3D" id="3.50.50.100">
    <property type="match status" value="1"/>
</dbReference>
<dbReference type="STRING" id="94130.A0A2Z6Q599"/>
<dbReference type="GO" id="GO:0004174">
    <property type="term" value="F:electron-transferring-flavoprotein dehydrogenase activity"/>
    <property type="evidence" value="ECO:0007669"/>
    <property type="project" value="TreeGrafter"/>
</dbReference>
<comment type="similarity">
    <text evidence="1">Belongs to the FAD-dependent oxidoreductase family.</text>
</comment>
<protein>
    <submittedName>
        <fullName evidence="7">FAD/NAD(P)-binding domain-containing protein</fullName>
    </submittedName>
</protein>
<evidence type="ECO:0000313" key="8">
    <source>
        <dbReference type="Proteomes" id="UP000247702"/>
    </source>
</evidence>
<keyword evidence="8" id="KW-1185">Reference proteome</keyword>
<accession>A0A2Z6Q599</accession>
<dbReference type="EMBL" id="BEXD01000195">
    <property type="protein sequence ID" value="GBB85180.1"/>
    <property type="molecule type" value="Genomic_DNA"/>
</dbReference>
<evidence type="ECO:0000256" key="2">
    <source>
        <dbReference type="ARBA" id="ARBA00022630"/>
    </source>
</evidence>
<keyword evidence="3" id="KW-0274">FAD</keyword>
<reference evidence="7" key="2">
    <citation type="submission" date="2019-10" db="EMBL/GenBank/DDBJ databases">
        <title>Conservation and host-specific expression of non-tandemly repeated heterogenous ribosome RNA gene in arbuscular mycorrhizal fungi.</title>
        <authorList>
            <person name="Maeda T."/>
            <person name="Kobayashi Y."/>
            <person name="Nakagawa T."/>
            <person name="Ezawa T."/>
            <person name="Yamaguchi K."/>
            <person name="Bino T."/>
            <person name="Nishimoto Y."/>
            <person name="Shigenobu S."/>
            <person name="Kawaguchi M."/>
        </authorList>
    </citation>
    <scope>NUCLEOTIDE SEQUENCE</scope>
    <source>
        <strain evidence="7">HR1</strain>
    </source>
</reference>
<proteinExistence type="inferred from homology"/>
<dbReference type="GO" id="GO:0050660">
    <property type="term" value="F:flavin adenine dinucleotide binding"/>
    <property type="evidence" value="ECO:0007669"/>
    <property type="project" value="TreeGrafter"/>
</dbReference>
<evidence type="ECO:0000256" key="3">
    <source>
        <dbReference type="ARBA" id="ARBA00022827"/>
    </source>
</evidence>
<dbReference type="AlphaFoldDB" id="A0A2Z6Q599"/>
<evidence type="ECO:0000256" key="4">
    <source>
        <dbReference type="ARBA" id="ARBA00023002"/>
    </source>
</evidence>
<dbReference type="PRINTS" id="PR00411">
    <property type="entry name" value="PNDRDTASEI"/>
</dbReference>
<evidence type="ECO:0000256" key="1">
    <source>
        <dbReference type="ARBA" id="ARBA00006442"/>
    </source>
</evidence>
<name>A0A2Z6Q599_9GLOM</name>
<dbReference type="PRINTS" id="PR00368">
    <property type="entry name" value="FADPNR"/>
</dbReference>
<comment type="caution">
    <text evidence="6">The sequence shown here is derived from an EMBL/GenBank/DDBJ whole genome shotgun (WGS) entry which is preliminary data.</text>
</comment>
<evidence type="ECO:0000313" key="6">
    <source>
        <dbReference type="EMBL" id="GBB85180.1"/>
    </source>
</evidence>
<feature type="domain" description="FAD/NAD(P)-binding" evidence="5">
    <location>
        <begin position="5"/>
        <end position="297"/>
    </location>
</feature>
<keyword evidence="4" id="KW-0560">Oxidoreductase</keyword>
<dbReference type="OrthoDB" id="202203at2759"/>
<gene>
    <name evidence="7" type="ORF">RCL2_002721300</name>
    <name evidence="6" type="ORF">RclHR1_11730005</name>
</gene>
<dbReference type="InterPro" id="IPR036188">
    <property type="entry name" value="FAD/NAD-bd_sf"/>
</dbReference>
<dbReference type="PANTHER" id="PTHR43735:SF3">
    <property type="entry name" value="FERROPTOSIS SUPPRESSOR PROTEIN 1"/>
    <property type="match status" value="1"/>
</dbReference>
<dbReference type="Proteomes" id="UP000615446">
    <property type="component" value="Unassembled WGS sequence"/>
</dbReference>
<sequence>MSVQTIVIIGGGYAGFAVAQKLANKFNKSQTQIILIERKSHFYHSVAGLRTIVEDGFEKKVAIPYDHLFDKHGDGKLIHGTVTKLNKNDLIVRKNDGEEQNITFDIAVIATGSNYPRPAKFDAENKEEGIKEIIRQREAVKGAQKILIIGGGPVGIELAGEIASVYENEKEVTLVHGEENLLSSKFPHKLRNSLANQLKNLNVKLILGDKVDFQKNNIGDGLSKLTITTEKGQVIESDVQFVAIGAKPNTSLVESLDSSLIDENSHLVKVKPTFQLDLNDEYNHIFAIGDITNIPETKLAFRAGLHADLVSKNISSFIDNKKLEEYKPMKESIFVTVGKKGGAGLLPMFGGLVVGSMMVRNLKGKTLFVDKYWKDINGTSSRQ</sequence>
<dbReference type="Proteomes" id="UP000247702">
    <property type="component" value="Unassembled WGS sequence"/>
</dbReference>
<dbReference type="GO" id="GO:0005737">
    <property type="term" value="C:cytoplasm"/>
    <property type="evidence" value="ECO:0007669"/>
    <property type="project" value="TreeGrafter"/>
</dbReference>
<dbReference type="SUPFAM" id="SSF51905">
    <property type="entry name" value="FAD/NAD(P)-binding domain"/>
    <property type="match status" value="2"/>
</dbReference>
<reference evidence="6 8" key="1">
    <citation type="submission" date="2017-11" db="EMBL/GenBank/DDBJ databases">
        <title>The genome of Rhizophagus clarus HR1 reveals common genetic basis of auxotrophy among arbuscular mycorrhizal fungi.</title>
        <authorList>
            <person name="Kobayashi Y."/>
        </authorList>
    </citation>
    <scope>NUCLEOTIDE SEQUENCE [LARGE SCALE GENOMIC DNA]</scope>
    <source>
        <strain evidence="6 8">HR1</strain>
    </source>
</reference>
<dbReference type="InterPro" id="IPR023753">
    <property type="entry name" value="FAD/NAD-binding_dom"/>
</dbReference>
<dbReference type="PANTHER" id="PTHR43735">
    <property type="entry name" value="APOPTOSIS-INDUCING FACTOR 1"/>
    <property type="match status" value="1"/>
</dbReference>
<keyword evidence="2" id="KW-0285">Flavoprotein</keyword>
<evidence type="ECO:0000259" key="5">
    <source>
        <dbReference type="Pfam" id="PF07992"/>
    </source>
</evidence>
<dbReference type="Pfam" id="PF07992">
    <property type="entry name" value="Pyr_redox_2"/>
    <property type="match status" value="1"/>
</dbReference>
<evidence type="ECO:0000313" key="7">
    <source>
        <dbReference type="EMBL" id="GET00770.1"/>
    </source>
</evidence>
<organism evidence="6 8">
    <name type="scientific">Rhizophagus clarus</name>
    <dbReference type="NCBI Taxonomy" id="94130"/>
    <lineage>
        <taxon>Eukaryota</taxon>
        <taxon>Fungi</taxon>
        <taxon>Fungi incertae sedis</taxon>
        <taxon>Mucoromycota</taxon>
        <taxon>Glomeromycotina</taxon>
        <taxon>Glomeromycetes</taxon>
        <taxon>Glomerales</taxon>
        <taxon>Glomeraceae</taxon>
        <taxon>Rhizophagus</taxon>
    </lineage>
</organism>
<dbReference type="EMBL" id="BLAL01000291">
    <property type="protein sequence ID" value="GET00770.1"/>
    <property type="molecule type" value="Genomic_DNA"/>
</dbReference>